<keyword evidence="1" id="KW-0812">Transmembrane</keyword>
<comment type="caution">
    <text evidence="2">The sequence shown here is derived from an EMBL/GenBank/DDBJ whole genome shotgun (WGS) entry which is preliminary data.</text>
</comment>
<sequence length="92" mass="9386">MKEVAWYLLGFSAAVSAVAFGLLLAPDAADATEGSLGLLQHLTPTEWADLVVGLVFATVAFVSGSFLSARAAAEADDTELSVELIGAAESTV</sequence>
<reference evidence="2" key="1">
    <citation type="submission" date="2023-03" db="EMBL/GenBank/DDBJ databases">
        <title>MT1 and MT2 Draft Genomes of Novel Species.</title>
        <authorList>
            <person name="Venkateswaran K."/>
        </authorList>
    </citation>
    <scope>NUCLEOTIDE SEQUENCE</scope>
    <source>
        <strain evidence="2">F6_8S_P_1A</strain>
    </source>
</reference>
<organism evidence="2 3">
    <name type="scientific">Leifsonia virtsii</name>
    <dbReference type="NCBI Taxonomy" id="3035915"/>
    <lineage>
        <taxon>Bacteria</taxon>
        <taxon>Bacillati</taxon>
        <taxon>Actinomycetota</taxon>
        <taxon>Actinomycetes</taxon>
        <taxon>Micrococcales</taxon>
        <taxon>Microbacteriaceae</taxon>
        <taxon>Leifsonia</taxon>
    </lineage>
</organism>
<dbReference type="RefSeq" id="WP_301219977.1">
    <property type="nucleotide sequence ID" value="NZ_JAROCB010000004.1"/>
</dbReference>
<keyword evidence="3" id="KW-1185">Reference proteome</keyword>
<keyword evidence="1" id="KW-1133">Transmembrane helix</keyword>
<dbReference type="Proteomes" id="UP001174210">
    <property type="component" value="Unassembled WGS sequence"/>
</dbReference>
<evidence type="ECO:0000313" key="2">
    <source>
        <dbReference type="EMBL" id="MDN4598633.1"/>
    </source>
</evidence>
<keyword evidence="1" id="KW-0472">Membrane</keyword>
<gene>
    <name evidence="2" type="ORF">P5G59_15880</name>
</gene>
<dbReference type="EMBL" id="JAROCB010000004">
    <property type="protein sequence ID" value="MDN4598633.1"/>
    <property type="molecule type" value="Genomic_DNA"/>
</dbReference>
<proteinExistence type="predicted"/>
<accession>A0ABT8J180</accession>
<name>A0ABT8J180_9MICO</name>
<feature type="transmembrane region" description="Helical" evidence="1">
    <location>
        <begin position="47"/>
        <end position="67"/>
    </location>
</feature>
<protein>
    <submittedName>
        <fullName evidence="2">Uncharacterized protein</fullName>
    </submittedName>
</protein>
<evidence type="ECO:0000313" key="3">
    <source>
        <dbReference type="Proteomes" id="UP001174210"/>
    </source>
</evidence>
<evidence type="ECO:0000256" key="1">
    <source>
        <dbReference type="SAM" id="Phobius"/>
    </source>
</evidence>